<dbReference type="RefSeq" id="WP_144332910.1">
    <property type="nucleotide sequence ID" value="NZ_VLPL01000004.1"/>
</dbReference>
<keyword evidence="3 7" id="KW-0808">Transferase</keyword>
<dbReference type="PIRSF" id="PIRSF000456">
    <property type="entry name" value="UDP-GlcNAc_acltr"/>
    <property type="match status" value="1"/>
</dbReference>
<protein>
    <submittedName>
        <fullName evidence="7">Acyl-ACP--UDP-N-acetylglucosamine O-acyltransferase</fullName>
        <ecNumber evidence="7">2.3.1.129</ecNumber>
    </submittedName>
</protein>
<dbReference type="Gene3D" id="2.160.10.10">
    <property type="entry name" value="Hexapeptide repeat proteins"/>
    <property type="match status" value="1"/>
</dbReference>
<dbReference type="EMBL" id="VLPL01000004">
    <property type="protein sequence ID" value="TSJ44796.1"/>
    <property type="molecule type" value="Genomic_DNA"/>
</dbReference>
<evidence type="ECO:0000256" key="1">
    <source>
        <dbReference type="ARBA" id="ARBA00022516"/>
    </source>
</evidence>
<dbReference type="Proteomes" id="UP000316008">
    <property type="component" value="Unassembled WGS sequence"/>
</dbReference>
<keyword evidence="2" id="KW-0441">Lipid A biosynthesis</keyword>
<dbReference type="SUPFAM" id="SSF51161">
    <property type="entry name" value="Trimeric LpxA-like enzymes"/>
    <property type="match status" value="1"/>
</dbReference>
<evidence type="ECO:0000259" key="6">
    <source>
        <dbReference type="Pfam" id="PF13720"/>
    </source>
</evidence>
<dbReference type="Pfam" id="PF00132">
    <property type="entry name" value="Hexapep"/>
    <property type="match status" value="2"/>
</dbReference>
<evidence type="ECO:0000256" key="5">
    <source>
        <dbReference type="ARBA" id="ARBA00023315"/>
    </source>
</evidence>
<dbReference type="PANTHER" id="PTHR43480:SF1">
    <property type="entry name" value="ACYL-[ACYL-CARRIER-PROTEIN]--UDP-N-ACETYLGLUCOSAMINE O-ACYLTRANSFERASE, MITOCHONDRIAL-RELATED"/>
    <property type="match status" value="1"/>
</dbReference>
<dbReference type="AlphaFoldDB" id="A0A556MXZ3"/>
<dbReference type="InterPro" id="IPR001451">
    <property type="entry name" value="Hexapep"/>
</dbReference>
<keyword evidence="8" id="KW-1185">Reference proteome</keyword>
<evidence type="ECO:0000313" key="7">
    <source>
        <dbReference type="EMBL" id="TSJ44796.1"/>
    </source>
</evidence>
<dbReference type="Gene3D" id="1.20.1180.10">
    <property type="entry name" value="Udp N-acetylglucosamine O-acyltransferase, C-terminal domain"/>
    <property type="match status" value="1"/>
</dbReference>
<organism evidence="7 8">
    <name type="scientific">Fluviicola chungangensis</name>
    <dbReference type="NCBI Taxonomy" id="2597671"/>
    <lineage>
        <taxon>Bacteria</taxon>
        <taxon>Pseudomonadati</taxon>
        <taxon>Bacteroidota</taxon>
        <taxon>Flavobacteriia</taxon>
        <taxon>Flavobacteriales</taxon>
        <taxon>Crocinitomicaceae</taxon>
        <taxon>Fluviicola</taxon>
    </lineage>
</organism>
<dbReference type="PANTHER" id="PTHR43480">
    <property type="entry name" value="ACYL-[ACYL-CARRIER-PROTEIN]--UDP-N-ACETYLGLUCOSAMINE O-ACYLTRANSFERASE"/>
    <property type="match status" value="1"/>
</dbReference>
<dbReference type="Pfam" id="PF13720">
    <property type="entry name" value="Acetyltransf_11"/>
    <property type="match status" value="1"/>
</dbReference>
<dbReference type="GO" id="GO:0016020">
    <property type="term" value="C:membrane"/>
    <property type="evidence" value="ECO:0007669"/>
    <property type="project" value="GOC"/>
</dbReference>
<dbReference type="NCBIfam" id="TIGR01852">
    <property type="entry name" value="lipid_A_lpxA"/>
    <property type="match status" value="1"/>
</dbReference>
<gene>
    <name evidence="7" type="primary">lpxA</name>
    <name evidence="7" type="ORF">FO442_09355</name>
</gene>
<sequence>MISPLAQVSPKATLGEGVTIEAFSTIYDDVVIGAGTKIHPNVTIYPGARIGENCEIYPGAVIAVIPQDLKFDGEYTTVEIGDRTVIRECVTIHRGTKDMWKTTVGKDCLLMTYVHIAHDCQIGNNVIMASYSGLSGHCVVGDYAILEGRCGSQQFIHVGAHSFIAGGSLIRKNVPPYVKCAREPLTYAGINSVGLRRRGYTDEQVREIEDIYRIIFVQNNHVTKSLDIVKESIPDSPIRREILSFIEASDKGVIKGLI</sequence>
<keyword evidence="5 7" id="KW-0012">Acyltransferase</keyword>
<dbReference type="InterPro" id="IPR010137">
    <property type="entry name" value="Lipid_A_LpxA"/>
</dbReference>
<keyword evidence="4" id="KW-0443">Lipid metabolism</keyword>
<accession>A0A556MXZ3</accession>
<evidence type="ECO:0000256" key="4">
    <source>
        <dbReference type="ARBA" id="ARBA00023098"/>
    </source>
</evidence>
<dbReference type="CDD" id="cd03351">
    <property type="entry name" value="LbH_UDP-GlcNAc_AT"/>
    <property type="match status" value="1"/>
</dbReference>
<dbReference type="GO" id="GO:0008780">
    <property type="term" value="F:acyl-[acyl-carrier-protein]-UDP-N-acetylglucosamine O-acyltransferase activity"/>
    <property type="evidence" value="ECO:0007669"/>
    <property type="project" value="UniProtKB-EC"/>
</dbReference>
<keyword evidence="1" id="KW-0444">Lipid biosynthesis</keyword>
<dbReference type="InterPro" id="IPR029098">
    <property type="entry name" value="Acetyltransf_C"/>
</dbReference>
<evidence type="ECO:0000313" key="8">
    <source>
        <dbReference type="Proteomes" id="UP000316008"/>
    </source>
</evidence>
<proteinExistence type="predicted"/>
<dbReference type="GO" id="GO:0009245">
    <property type="term" value="P:lipid A biosynthetic process"/>
    <property type="evidence" value="ECO:0007669"/>
    <property type="project" value="UniProtKB-KW"/>
</dbReference>
<dbReference type="NCBIfam" id="NF003657">
    <property type="entry name" value="PRK05289.1"/>
    <property type="match status" value="1"/>
</dbReference>
<reference evidence="7 8" key="1">
    <citation type="submission" date="2019-07" db="EMBL/GenBank/DDBJ databases">
        <authorList>
            <person name="Huq M.A."/>
        </authorList>
    </citation>
    <scope>NUCLEOTIDE SEQUENCE [LARGE SCALE GENOMIC DNA]</scope>
    <source>
        <strain evidence="7 8">MAH-3</strain>
    </source>
</reference>
<dbReference type="EC" id="2.3.1.129" evidence="7"/>
<dbReference type="InterPro" id="IPR037157">
    <property type="entry name" value="Acetyltransf_C_sf"/>
</dbReference>
<feature type="domain" description="UDP N-acetylglucosamine O-acyltransferase C-terminal" evidence="6">
    <location>
        <begin position="174"/>
        <end position="254"/>
    </location>
</feature>
<comment type="caution">
    <text evidence="7">The sequence shown here is derived from an EMBL/GenBank/DDBJ whole genome shotgun (WGS) entry which is preliminary data.</text>
</comment>
<evidence type="ECO:0000256" key="2">
    <source>
        <dbReference type="ARBA" id="ARBA00022556"/>
    </source>
</evidence>
<dbReference type="OrthoDB" id="9807278at2"/>
<name>A0A556MXZ3_9FLAO</name>
<dbReference type="InterPro" id="IPR011004">
    <property type="entry name" value="Trimer_LpxA-like_sf"/>
</dbReference>
<evidence type="ECO:0000256" key="3">
    <source>
        <dbReference type="ARBA" id="ARBA00022679"/>
    </source>
</evidence>